<dbReference type="NCBIfam" id="TIGR01214">
    <property type="entry name" value="rmlD"/>
    <property type="match status" value="1"/>
</dbReference>
<comment type="catalytic activity">
    <reaction evidence="5 6">
        <text>dTDP-beta-L-rhamnose + NADP(+) = dTDP-4-dehydro-beta-L-rhamnose + NADPH + H(+)</text>
        <dbReference type="Rhea" id="RHEA:21796"/>
        <dbReference type="ChEBI" id="CHEBI:15378"/>
        <dbReference type="ChEBI" id="CHEBI:57510"/>
        <dbReference type="ChEBI" id="CHEBI:57783"/>
        <dbReference type="ChEBI" id="CHEBI:58349"/>
        <dbReference type="ChEBI" id="CHEBI:62830"/>
        <dbReference type="EC" id="1.1.1.133"/>
    </reaction>
</comment>
<dbReference type="OrthoDB" id="9803892at2"/>
<feature type="domain" description="RmlD-like substrate binding" evidence="7">
    <location>
        <begin position="10"/>
        <end position="301"/>
    </location>
</feature>
<comment type="similarity">
    <text evidence="2 6">Belongs to the dTDP-4-dehydrorhamnose reductase family.</text>
</comment>
<sequence>MGNDRATPVILVTGSDGQVGFELMRSLAHFGQVTGYDRVQLDLARPGDVRAAVRSLRPKVIVNAGAYTAVDRAESEPELAHATNAEAPRILAEEAEALGALLVHYSTDYVFDGLKEGPYVETDEPNPLSVYGRTKLEGDRYVAAATRKHIIFRTAWAFGVHGSNFPKSIIRAARERSQLSVVDDQLGAPTSASLLADITALVVSRYLRGEIAPKAYGLYNLTASGETTRFDYAYHVLHAVLRAGLSLDARPENIKRVNTDQYPSAAPRPRNSRLDTTKLQQSFGLHLPTWEQGIDHMLAQMVDVLQIAERDAAA</sequence>
<keyword evidence="6" id="KW-0560">Oxidoreductase</keyword>
<dbReference type="Gene3D" id="3.40.50.720">
    <property type="entry name" value="NAD(P)-binding Rossmann-like Domain"/>
    <property type="match status" value="1"/>
</dbReference>
<evidence type="ECO:0000259" key="7">
    <source>
        <dbReference type="Pfam" id="PF04321"/>
    </source>
</evidence>
<dbReference type="GO" id="GO:0008831">
    <property type="term" value="F:dTDP-4-dehydrorhamnose reductase activity"/>
    <property type="evidence" value="ECO:0007669"/>
    <property type="project" value="UniProtKB-EC"/>
</dbReference>
<comment type="caution">
    <text evidence="8">The sequence shown here is derived from an EMBL/GenBank/DDBJ whole genome shotgun (WGS) entry which is preliminary data.</text>
</comment>
<evidence type="ECO:0000256" key="1">
    <source>
        <dbReference type="ARBA" id="ARBA00004781"/>
    </source>
</evidence>
<reference evidence="9" key="1">
    <citation type="submission" date="2017-01" db="EMBL/GenBank/DDBJ databases">
        <title>Genome Analysis of Deinococcus marmoris KOPRI26562.</title>
        <authorList>
            <person name="Kim J.H."/>
            <person name="Oh H.-M."/>
        </authorList>
    </citation>
    <scope>NUCLEOTIDE SEQUENCE [LARGE SCALE GENOMIC DNA]</scope>
    <source>
        <strain evidence="9">PAMC 26633</strain>
    </source>
</reference>
<dbReference type="CDD" id="cd05254">
    <property type="entry name" value="dTDP_HR_like_SDR_e"/>
    <property type="match status" value="1"/>
</dbReference>
<evidence type="ECO:0000313" key="8">
    <source>
        <dbReference type="EMBL" id="OXC77910.1"/>
    </source>
</evidence>
<dbReference type="InterPro" id="IPR029903">
    <property type="entry name" value="RmlD-like-bd"/>
</dbReference>
<comment type="cofactor">
    <cofactor evidence="6">
        <name>Mg(2+)</name>
        <dbReference type="ChEBI" id="CHEBI:18420"/>
    </cofactor>
    <text evidence="6">Binds 1 Mg(2+) ion per monomer.</text>
</comment>
<gene>
    <name evidence="8" type="ORF">BSU04_14585</name>
</gene>
<name>A0A226X4J0_CABSO</name>
<organism evidence="8 9">
    <name type="scientific">Caballeronia sordidicola</name>
    <name type="common">Burkholderia sordidicola</name>
    <dbReference type="NCBI Taxonomy" id="196367"/>
    <lineage>
        <taxon>Bacteria</taxon>
        <taxon>Pseudomonadati</taxon>
        <taxon>Pseudomonadota</taxon>
        <taxon>Betaproteobacteria</taxon>
        <taxon>Burkholderiales</taxon>
        <taxon>Burkholderiaceae</taxon>
        <taxon>Caballeronia</taxon>
    </lineage>
</organism>
<dbReference type="InterPro" id="IPR036291">
    <property type="entry name" value="NAD(P)-bd_dom_sf"/>
</dbReference>
<dbReference type="SUPFAM" id="SSF51735">
    <property type="entry name" value="NAD(P)-binding Rossmann-fold domains"/>
    <property type="match status" value="1"/>
</dbReference>
<dbReference type="GO" id="GO:0005829">
    <property type="term" value="C:cytosol"/>
    <property type="evidence" value="ECO:0007669"/>
    <property type="project" value="TreeGrafter"/>
</dbReference>
<dbReference type="PANTHER" id="PTHR10491:SF4">
    <property type="entry name" value="METHIONINE ADENOSYLTRANSFERASE 2 SUBUNIT BETA"/>
    <property type="match status" value="1"/>
</dbReference>
<evidence type="ECO:0000256" key="5">
    <source>
        <dbReference type="ARBA" id="ARBA00048200"/>
    </source>
</evidence>
<evidence type="ECO:0000256" key="3">
    <source>
        <dbReference type="ARBA" id="ARBA00012929"/>
    </source>
</evidence>
<comment type="pathway">
    <text evidence="1 6">Carbohydrate biosynthesis; dTDP-L-rhamnose biosynthesis.</text>
</comment>
<dbReference type="EC" id="1.1.1.133" evidence="3 6"/>
<dbReference type="PANTHER" id="PTHR10491">
    <property type="entry name" value="DTDP-4-DEHYDRORHAMNOSE REDUCTASE"/>
    <property type="match status" value="1"/>
</dbReference>
<evidence type="ECO:0000256" key="2">
    <source>
        <dbReference type="ARBA" id="ARBA00010944"/>
    </source>
</evidence>
<evidence type="ECO:0000313" key="9">
    <source>
        <dbReference type="Proteomes" id="UP000214720"/>
    </source>
</evidence>
<dbReference type="UniPathway" id="UPA00124"/>
<dbReference type="AlphaFoldDB" id="A0A226X4J0"/>
<keyword evidence="6" id="KW-0521">NADP</keyword>
<evidence type="ECO:0000256" key="6">
    <source>
        <dbReference type="RuleBase" id="RU364082"/>
    </source>
</evidence>
<dbReference type="Gene3D" id="3.90.25.10">
    <property type="entry name" value="UDP-galactose 4-epimerase, domain 1"/>
    <property type="match status" value="1"/>
</dbReference>
<dbReference type="GO" id="GO:0019305">
    <property type="term" value="P:dTDP-rhamnose biosynthetic process"/>
    <property type="evidence" value="ECO:0007669"/>
    <property type="project" value="UniProtKB-UniPathway"/>
</dbReference>
<protein>
    <recommendedName>
        <fullName evidence="4 6">dTDP-4-dehydrorhamnose reductase</fullName>
        <ecNumber evidence="3 6">1.1.1.133</ecNumber>
    </recommendedName>
</protein>
<accession>A0A226X4J0</accession>
<dbReference type="Pfam" id="PF04321">
    <property type="entry name" value="RmlD_sub_bind"/>
    <property type="match status" value="1"/>
</dbReference>
<proteinExistence type="inferred from homology"/>
<evidence type="ECO:0000256" key="4">
    <source>
        <dbReference type="ARBA" id="ARBA00017099"/>
    </source>
</evidence>
<dbReference type="Proteomes" id="UP000214720">
    <property type="component" value="Unassembled WGS sequence"/>
</dbReference>
<comment type="function">
    <text evidence="6">Catalyzes the reduction of dTDP-6-deoxy-L-lyxo-4-hexulose to yield dTDP-L-rhamnose.</text>
</comment>
<dbReference type="RefSeq" id="WP_089161129.1">
    <property type="nucleotide sequence ID" value="NZ_MTHB01000090.1"/>
</dbReference>
<dbReference type="InterPro" id="IPR005913">
    <property type="entry name" value="dTDP_dehydrorham_reduct"/>
</dbReference>
<dbReference type="EMBL" id="MTHB01000090">
    <property type="protein sequence ID" value="OXC77910.1"/>
    <property type="molecule type" value="Genomic_DNA"/>
</dbReference>